<dbReference type="GO" id="GO:0004536">
    <property type="term" value="F:DNA nuclease activity"/>
    <property type="evidence" value="ECO:0007669"/>
    <property type="project" value="InterPro"/>
</dbReference>
<feature type="binding site" evidence="3 4">
    <location>
        <position position="209"/>
    </location>
    <ligand>
        <name>a divalent metal cation</name>
        <dbReference type="ChEBI" id="CHEBI:60240"/>
        <label>1</label>
    </ligand>
</feature>
<dbReference type="STRING" id="167548.EU98_1542"/>
<feature type="binding site" evidence="3 4">
    <location>
        <position position="132"/>
    </location>
    <ligand>
        <name>a divalent metal cation</name>
        <dbReference type="ChEBI" id="CHEBI:60240"/>
        <label>2</label>
    </ligand>
</feature>
<dbReference type="HAMAP" id="MF_02048">
    <property type="entry name" value="Deacylase_DTD3"/>
    <property type="match status" value="1"/>
</dbReference>
<dbReference type="GO" id="GO:0019478">
    <property type="term" value="P:D-amino acid catabolic process"/>
    <property type="evidence" value="ECO:0007669"/>
    <property type="project" value="UniProtKB-UniRule"/>
</dbReference>
<proteinExistence type="inferred from homology"/>
<gene>
    <name evidence="3" type="primary">dtd3</name>
    <name evidence="5" type="ORF">EU98_1542</name>
</gene>
<evidence type="ECO:0000256" key="4">
    <source>
        <dbReference type="PIRSR" id="PIRSR005902-1"/>
    </source>
</evidence>
<comment type="function">
    <text evidence="3">Catalyzes the hydrolysis of D-tyrosyl-tRNA(Tyr).</text>
</comment>
<comment type="caution">
    <text evidence="5">The sequence shown here is derived from an EMBL/GenBank/DDBJ whole genome shotgun (WGS) entry which is preliminary data.</text>
</comment>
<feature type="binding site" evidence="3 4">
    <location>
        <position position="159"/>
    </location>
    <ligand>
        <name>a divalent metal cation</name>
        <dbReference type="ChEBI" id="CHEBI:60240"/>
        <label>2</label>
    </ligand>
</feature>
<dbReference type="AlphaFoldDB" id="A0A0A2ADN8"/>
<feature type="binding site" evidence="3 4">
    <location>
        <position position="12"/>
    </location>
    <ligand>
        <name>a divalent metal cation</name>
        <dbReference type="ChEBI" id="CHEBI:60240"/>
        <label>1</label>
    </ligand>
</feature>
<dbReference type="NCBIfam" id="TIGR00010">
    <property type="entry name" value="YchF/TatD family DNA exonuclease"/>
    <property type="match status" value="1"/>
</dbReference>
<feature type="binding site" evidence="3 4">
    <location>
        <position position="97"/>
    </location>
    <ligand>
        <name>a divalent metal cation</name>
        <dbReference type="ChEBI" id="CHEBI:60240"/>
        <label>1</label>
    </ligand>
</feature>
<dbReference type="InterPro" id="IPR001130">
    <property type="entry name" value="TatD-like"/>
</dbReference>
<dbReference type="PANTHER" id="PTHR46124:SF2">
    <property type="entry name" value="D-AMINOACYL-TRNA DEACYLASE"/>
    <property type="match status" value="1"/>
</dbReference>
<comment type="catalytic activity">
    <reaction evidence="3">
        <text>a D-aminoacyl-tRNA + H2O = a tRNA + a D-alpha-amino acid + H(+)</text>
        <dbReference type="Rhea" id="RHEA:13953"/>
        <dbReference type="Rhea" id="RHEA-COMP:10123"/>
        <dbReference type="Rhea" id="RHEA-COMP:10124"/>
        <dbReference type="ChEBI" id="CHEBI:15377"/>
        <dbReference type="ChEBI" id="CHEBI:15378"/>
        <dbReference type="ChEBI" id="CHEBI:59871"/>
        <dbReference type="ChEBI" id="CHEBI:78442"/>
        <dbReference type="ChEBI" id="CHEBI:79333"/>
        <dbReference type="EC" id="3.1.1.96"/>
    </reaction>
</comment>
<sequence length="269" mass="30882">MSDIELIDSHCHLIFENFEKDLEDVVLRLRSRGVRKLVHACCDLTEIPKLKKISHDFNEIYYSVGLHPLEAKKWEKSSKSLLRKSALEDRRVVAIGELGLDFFKNENKTQQIEALIPQMELAYELQLPVIIHCRDAANEMIEICSDLSKKGKCPNGVLHCWTGTQKEMKQFLKLGFYISFSGIVTFPKAHEIHECAKIVPNDKYLIETDSPFLAPVPFRGKRNEPAFVENVANYMAVLRSTELTTIAKESYKNAEDLFKFDLLSRRSSC</sequence>
<dbReference type="Proteomes" id="UP000030533">
    <property type="component" value="Unassembled WGS sequence"/>
</dbReference>
<dbReference type="EC" id="3.1.1.96" evidence="3"/>
<dbReference type="PIRSF" id="PIRSF005902">
    <property type="entry name" value="DNase_TatD"/>
    <property type="match status" value="1"/>
</dbReference>
<dbReference type="GO" id="GO:0046872">
    <property type="term" value="F:metal ion binding"/>
    <property type="evidence" value="ECO:0007669"/>
    <property type="project" value="UniProtKB-KW"/>
</dbReference>
<dbReference type="InterPro" id="IPR033665">
    <property type="entry name" value="Deacylase_DTD3"/>
</dbReference>
<protein>
    <recommendedName>
        <fullName evidence="3">D-aminoacyl-tRNA deacylase</fullName>
        <ecNumber evidence="3">3.1.1.96</ecNumber>
    </recommendedName>
</protein>
<feature type="binding site" evidence="3 4">
    <location>
        <position position="10"/>
    </location>
    <ligand>
        <name>a divalent metal cation</name>
        <dbReference type="ChEBI" id="CHEBI:60240"/>
        <label>1</label>
    </ligand>
</feature>
<dbReference type="InterPro" id="IPR015991">
    <property type="entry name" value="TatD/YcfH-like"/>
</dbReference>
<feature type="binding site" evidence="3">
    <location>
        <position position="97"/>
    </location>
    <ligand>
        <name>a divalent metal cation</name>
        <dbReference type="ChEBI" id="CHEBI:60240"/>
        <label>2</label>
    </ligand>
</feature>
<comment type="similarity">
    <text evidence="3">Belongs to the metallo-dependent hydrolases superfamily. TatD-type hydrolase family. DTD3 subfamily.</text>
</comment>
<dbReference type="GO" id="GO:0051500">
    <property type="term" value="F:D-tyrosyl-tRNA(Tyr) deacylase activity"/>
    <property type="evidence" value="ECO:0007669"/>
    <property type="project" value="RHEA"/>
</dbReference>
<dbReference type="SUPFAM" id="SSF51556">
    <property type="entry name" value="Metallo-dependent hydrolases"/>
    <property type="match status" value="1"/>
</dbReference>
<name>A0A0A2ADN8_PROMR</name>
<comment type="cofactor">
    <cofactor evidence="3">
        <name>a divalent metal cation</name>
        <dbReference type="ChEBI" id="CHEBI:60240"/>
    </cofactor>
    <text evidence="3">Binds 2 divalent metal cations per subunit.</text>
</comment>
<dbReference type="CDD" id="cd01310">
    <property type="entry name" value="TatD_DNAse"/>
    <property type="match status" value="1"/>
</dbReference>
<accession>A0A0A2ADN8</accession>
<evidence type="ECO:0000256" key="1">
    <source>
        <dbReference type="ARBA" id="ARBA00022723"/>
    </source>
</evidence>
<evidence type="ECO:0000256" key="3">
    <source>
        <dbReference type="HAMAP-Rule" id="MF_02048"/>
    </source>
</evidence>
<dbReference type="FunFam" id="3.20.20.140:FF:000005">
    <property type="entry name" value="TatD family hydrolase"/>
    <property type="match status" value="1"/>
</dbReference>
<keyword evidence="1 3" id="KW-0479">Metal-binding</keyword>
<dbReference type="Pfam" id="PF01026">
    <property type="entry name" value="TatD_DNase"/>
    <property type="match status" value="1"/>
</dbReference>
<evidence type="ECO:0000313" key="6">
    <source>
        <dbReference type="Proteomes" id="UP000030533"/>
    </source>
</evidence>
<keyword evidence="2 3" id="KW-0378">Hydrolase</keyword>
<dbReference type="PANTHER" id="PTHR46124">
    <property type="entry name" value="D-AMINOACYL-TRNA DEACYLASE"/>
    <property type="match status" value="1"/>
</dbReference>
<evidence type="ECO:0000256" key="2">
    <source>
        <dbReference type="ARBA" id="ARBA00022801"/>
    </source>
</evidence>
<evidence type="ECO:0000313" key="5">
    <source>
        <dbReference type="EMBL" id="KGF99997.1"/>
    </source>
</evidence>
<dbReference type="eggNOG" id="COG0084">
    <property type="taxonomic scope" value="Bacteria"/>
</dbReference>
<dbReference type="RefSeq" id="WP_032516243.1">
    <property type="nucleotide sequence ID" value="NZ_JNAO01000013.1"/>
</dbReference>
<dbReference type="InterPro" id="IPR032466">
    <property type="entry name" value="Metal_Hydrolase"/>
</dbReference>
<dbReference type="GO" id="GO:0005829">
    <property type="term" value="C:cytosol"/>
    <property type="evidence" value="ECO:0007669"/>
    <property type="project" value="TreeGrafter"/>
</dbReference>
<reference evidence="6" key="1">
    <citation type="journal article" date="2014" name="Sci. Data">
        <title>Genomes of diverse isolates of the marine cyanobacterium Prochlorococcus.</title>
        <authorList>
            <person name="Biller S."/>
            <person name="Berube P."/>
            <person name="Thompson J."/>
            <person name="Kelly L."/>
            <person name="Roggensack S."/>
            <person name="Awad L."/>
            <person name="Roache-Johnson K."/>
            <person name="Ding H."/>
            <person name="Giovannoni S.J."/>
            <person name="Moore L.R."/>
            <person name="Chisholm S.W."/>
        </authorList>
    </citation>
    <scope>NUCLEOTIDE SEQUENCE [LARGE SCALE GENOMIC DNA]</scope>
    <source>
        <strain evidence="6">MIT 9314</strain>
    </source>
</reference>
<dbReference type="Gene3D" id="3.20.20.140">
    <property type="entry name" value="Metal-dependent hydrolases"/>
    <property type="match status" value="1"/>
</dbReference>
<organism evidence="5 6">
    <name type="scientific">Prochlorococcus marinus str. MIT 9314</name>
    <dbReference type="NCBI Taxonomy" id="167548"/>
    <lineage>
        <taxon>Bacteria</taxon>
        <taxon>Bacillati</taxon>
        <taxon>Cyanobacteriota</taxon>
        <taxon>Cyanophyceae</taxon>
        <taxon>Synechococcales</taxon>
        <taxon>Prochlorococcaceae</taxon>
        <taxon>Prochlorococcus</taxon>
    </lineage>
</organism>
<comment type="catalytic activity">
    <reaction evidence="3">
        <text>D-tyrosyl-tRNA(Tyr) + H2O = D-tyrosine + tRNA(Tyr)</text>
        <dbReference type="Rhea" id="RHEA:25347"/>
        <dbReference type="Rhea" id="RHEA-COMP:9707"/>
        <dbReference type="Rhea" id="RHEA-COMP:9872"/>
        <dbReference type="ChEBI" id="CHEBI:15377"/>
        <dbReference type="ChEBI" id="CHEBI:58570"/>
        <dbReference type="ChEBI" id="CHEBI:78442"/>
        <dbReference type="ChEBI" id="CHEBI:78723"/>
    </reaction>
</comment>
<dbReference type="EMBL" id="JNAO01000013">
    <property type="protein sequence ID" value="KGF99997.1"/>
    <property type="molecule type" value="Genomic_DNA"/>
</dbReference>